<evidence type="ECO:0000313" key="1">
    <source>
        <dbReference type="EMBL" id="VDM83606.1"/>
    </source>
</evidence>
<proteinExistence type="predicted"/>
<dbReference type="Proteomes" id="UP000270094">
    <property type="component" value="Unassembled WGS sequence"/>
</dbReference>
<protein>
    <submittedName>
        <fullName evidence="1">Uncharacterized protein</fullName>
    </submittedName>
</protein>
<dbReference type="EMBL" id="UYYB01124180">
    <property type="protein sequence ID" value="VDM83606.1"/>
    <property type="molecule type" value="Genomic_DNA"/>
</dbReference>
<name>A0A3P7JJH2_STRVU</name>
<evidence type="ECO:0000313" key="2">
    <source>
        <dbReference type="Proteomes" id="UP000270094"/>
    </source>
</evidence>
<dbReference type="AlphaFoldDB" id="A0A3P7JJH2"/>
<accession>A0A3P7JJH2</accession>
<keyword evidence="2" id="KW-1185">Reference proteome</keyword>
<organism evidence="1 2">
    <name type="scientific">Strongylus vulgaris</name>
    <name type="common">Blood worm</name>
    <dbReference type="NCBI Taxonomy" id="40348"/>
    <lineage>
        <taxon>Eukaryota</taxon>
        <taxon>Metazoa</taxon>
        <taxon>Ecdysozoa</taxon>
        <taxon>Nematoda</taxon>
        <taxon>Chromadorea</taxon>
        <taxon>Rhabditida</taxon>
        <taxon>Rhabditina</taxon>
        <taxon>Rhabditomorpha</taxon>
        <taxon>Strongyloidea</taxon>
        <taxon>Strongylidae</taxon>
        <taxon>Strongylus</taxon>
    </lineage>
</organism>
<reference evidence="1 2" key="1">
    <citation type="submission" date="2018-11" db="EMBL/GenBank/DDBJ databases">
        <authorList>
            <consortium name="Pathogen Informatics"/>
        </authorList>
    </citation>
    <scope>NUCLEOTIDE SEQUENCE [LARGE SCALE GENOMIC DNA]</scope>
</reference>
<gene>
    <name evidence="1" type="ORF">SVUK_LOCUS18604</name>
</gene>
<dbReference type="OrthoDB" id="5873334at2759"/>
<sequence>MKHVNIDPEKIMSELEQYDIQDARGASVDPELYDNMLQEFSRFVRNDNDEEREGEGVHDYFLAHKVPFQLSKQAQKTKVAINLNSAHLLEKEANFSTLGDHPKRCYAKRTGKKKPSQCFILTSLNQNVV</sequence>